<evidence type="ECO:0008006" key="4">
    <source>
        <dbReference type="Google" id="ProtNLM"/>
    </source>
</evidence>
<accession>A0ABP7TCY7</accession>
<proteinExistence type="predicted"/>
<feature type="transmembrane region" description="Helical" evidence="1">
    <location>
        <begin position="98"/>
        <end position="119"/>
    </location>
</feature>
<gene>
    <name evidence="2" type="ORF">GCM10022247_55110</name>
</gene>
<evidence type="ECO:0000313" key="2">
    <source>
        <dbReference type="EMBL" id="GAA4023683.1"/>
    </source>
</evidence>
<feature type="transmembrane region" description="Helical" evidence="1">
    <location>
        <begin position="16"/>
        <end position="37"/>
    </location>
</feature>
<feature type="transmembrane region" description="Helical" evidence="1">
    <location>
        <begin position="73"/>
        <end position="92"/>
    </location>
</feature>
<comment type="caution">
    <text evidence="2">The sequence shown here is derived from an EMBL/GenBank/DDBJ whole genome shotgun (WGS) entry which is preliminary data.</text>
</comment>
<evidence type="ECO:0000256" key="1">
    <source>
        <dbReference type="SAM" id="Phobius"/>
    </source>
</evidence>
<keyword evidence="1" id="KW-0812">Transmembrane</keyword>
<organism evidence="2 3">
    <name type="scientific">Allokutzneria multivorans</name>
    <dbReference type="NCBI Taxonomy" id="1142134"/>
    <lineage>
        <taxon>Bacteria</taxon>
        <taxon>Bacillati</taxon>
        <taxon>Actinomycetota</taxon>
        <taxon>Actinomycetes</taxon>
        <taxon>Pseudonocardiales</taxon>
        <taxon>Pseudonocardiaceae</taxon>
        <taxon>Allokutzneria</taxon>
    </lineage>
</organism>
<evidence type="ECO:0000313" key="3">
    <source>
        <dbReference type="Proteomes" id="UP001501747"/>
    </source>
</evidence>
<sequence length="132" mass="13776">MIGVTEPAHRPRSVEAAVLAWAAVGVLALLFLVVNLFSGVDPAAPANSAALFGGLTVLWCANNLRSGWRGPRIYLALAAPVLAYLVITALVSSPALSLPALVFLPAGPLAVTGAVLMFLPEANAYVREMTRR</sequence>
<dbReference type="Proteomes" id="UP001501747">
    <property type="component" value="Unassembled WGS sequence"/>
</dbReference>
<name>A0ABP7TCY7_9PSEU</name>
<feature type="transmembrane region" description="Helical" evidence="1">
    <location>
        <begin position="43"/>
        <end position="61"/>
    </location>
</feature>
<keyword evidence="3" id="KW-1185">Reference proteome</keyword>
<protein>
    <recommendedName>
        <fullName evidence="4">Integral membrane protein</fullName>
    </recommendedName>
</protein>
<reference evidence="3" key="1">
    <citation type="journal article" date="2019" name="Int. J. Syst. Evol. Microbiol.">
        <title>The Global Catalogue of Microorganisms (GCM) 10K type strain sequencing project: providing services to taxonomists for standard genome sequencing and annotation.</title>
        <authorList>
            <consortium name="The Broad Institute Genomics Platform"/>
            <consortium name="The Broad Institute Genome Sequencing Center for Infectious Disease"/>
            <person name="Wu L."/>
            <person name="Ma J."/>
        </authorList>
    </citation>
    <scope>NUCLEOTIDE SEQUENCE [LARGE SCALE GENOMIC DNA]</scope>
    <source>
        <strain evidence="3">JCM 17342</strain>
    </source>
</reference>
<dbReference type="EMBL" id="BAABAL010000018">
    <property type="protein sequence ID" value="GAA4023683.1"/>
    <property type="molecule type" value="Genomic_DNA"/>
</dbReference>
<keyword evidence="1" id="KW-1133">Transmembrane helix</keyword>
<keyword evidence="1" id="KW-0472">Membrane</keyword>